<reference evidence="9 10" key="1">
    <citation type="submission" date="2011-10" db="EMBL/GenBank/DDBJ databases">
        <authorList>
            <person name="Genoscope - CEA"/>
        </authorList>
    </citation>
    <scope>NUCLEOTIDE SEQUENCE [LARGE SCALE GENOMIC DNA]</scope>
    <source>
        <strain evidence="9 10">RCC 1105</strain>
    </source>
</reference>
<dbReference type="PANTHER" id="PTHR32179:SF3">
    <property type="entry name" value="NICOTINATE-NUCLEOTIDE PYROPHOSPHORYLASE [CARBOXYLATING]"/>
    <property type="match status" value="1"/>
</dbReference>
<dbReference type="InterPro" id="IPR037128">
    <property type="entry name" value="Quinolinate_PRibosylTase_N_sf"/>
</dbReference>
<evidence type="ECO:0000256" key="2">
    <source>
        <dbReference type="ARBA" id="ARBA00009400"/>
    </source>
</evidence>
<dbReference type="PANTHER" id="PTHR32179">
    <property type="entry name" value="NICOTINATE-NUCLEOTIDE PYROPHOSPHORYLASE [CARBOXYLATING]"/>
    <property type="match status" value="1"/>
</dbReference>
<organism evidence="9 10">
    <name type="scientific">Bathycoccus prasinos</name>
    <dbReference type="NCBI Taxonomy" id="41875"/>
    <lineage>
        <taxon>Eukaryota</taxon>
        <taxon>Viridiplantae</taxon>
        <taxon>Chlorophyta</taxon>
        <taxon>Mamiellophyceae</taxon>
        <taxon>Mamiellales</taxon>
        <taxon>Bathycoccaceae</taxon>
        <taxon>Bathycoccus</taxon>
    </lineage>
</organism>
<evidence type="ECO:0000259" key="8">
    <source>
        <dbReference type="Pfam" id="PF02749"/>
    </source>
</evidence>
<dbReference type="Gene3D" id="3.20.20.70">
    <property type="entry name" value="Aldolase class I"/>
    <property type="match status" value="1"/>
</dbReference>
<gene>
    <name evidence="9" type="primary">QPRT</name>
    <name evidence="9" type="ORF">Bathy07g01810</name>
</gene>
<keyword evidence="3 6" id="KW-0662">Pyridine nucleotide biosynthesis</keyword>
<dbReference type="InterPro" id="IPR002638">
    <property type="entry name" value="Quinolinate_PRibosylTrfase_C"/>
</dbReference>
<dbReference type="CDD" id="cd01572">
    <property type="entry name" value="QPRTase"/>
    <property type="match status" value="1"/>
</dbReference>
<dbReference type="AlphaFoldDB" id="K8FHY3"/>
<dbReference type="GO" id="GO:0009435">
    <property type="term" value="P:NAD+ biosynthetic process"/>
    <property type="evidence" value="ECO:0007669"/>
    <property type="project" value="UniProtKB-UniPathway"/>
</dbReference>
<dbReference type="Pfam" id="PF02749">
    <property type="entry name" value="QRPTase_N"/>
    <property type="match status" value="1"/>
</dbReference>
<sequence length="333" mass="35924">MTTTTTTTRAAAAAAGEHLAYEKCLALLASTPPTVALPYHPTQTVQNVVRIALEEDVANVGDVSSLSTIPEDLRATATLLAKADGVLAGEHLANEILSIVDEDIEAFWQKRDGEEIERGEIFCYLRGSARGILRAERVVLNFMQRMSGIATLTKKMSEAAKPARILETRKTVPGLRVIDKWAVLIGGGENHRMGLFDMVMIKDNHVAAARGIKNALASSTTFLIEGGEKYEGVMIELETRTMEEVREVCGLLEDAGTDTSRVQRVMLDNMSMEDMRDAAGMLNKFGVETEASGNVTLETIGGIGATGVTFISSGQLTHSVVALDISLNIENNQ</sequence>
<evidence type="ECO:0000256" key="4">
    <source>
        <dbReference type="ARBA" id="ARBA00022676"/>
    </source>
</evidence>
<evidence type="ECO:0000256" key="5">
    <source>
        <dbReference type="ARBA" id="ARBA00022679"/>
    </source>
</evidence>
<proteinExistence type="inferred from homology"/>
<dbReference type="GeneID" id="19014671"/>
<dbReference type="eggNOG" id="KOG3008">
    <property type="taxonomic scope" value="Eukaryota"/>
</dbReference>
<dbReference type="OrthoDB" id="10067394at2759"/>
<dbReference type="Proteomes" id="UP000198341">
    <property type="component" value="Chromosome 7"/>
</dbReference>
<evidence type="ECO:0000259" key="7">
    <source>
        <dbReference type="Pfam" id="PF01729"/>
    </source>
</evidence>
<name>K8FHY3_9CHLO</name>
<comment type="pathway">
    <text evidence="1 6">Cofactor biosynthesis; NAD(+) biosynthesis; nicotinate D-ribonucleotide from quinolinate: step 1/1.</text>
</comment>
<dbReference type="PIRSF" id="PIRSF006250">
    <property type="entry name" value="NadC_ModD"/>
    <property type="match status" value="1"/>
</dbReference>
<dbReference type="FunFam" id="3.20.20.70:FF:000149">
    <property type="entry name" value="Nicotinate-nucleotide pyrophosphorylase [carboxylating]"/>
    <property type="match status" value="1"/>
</dbReference>
<comment type="subunit">
    <text evidence="6">Hexamer formed by 3 homodimers.</text>
</comment>
<dbReference type="KEGG" id="bpg:Bathy07g01810"/>
<keyword evidence="10" id="KW-1185">Reference proteome</keyword>
<feature type="domain" description="Quinolinate phosphoribosyl transferase N-terminal" evidence="8">
    <location>
        <begin position="62"/>
        <end position="147"/>
    </location>
</feature>
<evidence type="ECO:0000256" key="6">
    <source>
        <dbReference type="PIRNR" id="PIRNR006250"/>
    </source>
</evidence>
<dbReference type="FunFam" id="3.90.1170.20:FF:000001">
    <property type="entry name" value="Nicotinate-nucleotide diphosphorylase (Carboxylating)"/>
    <property type="match status" value="1"/>
</dbReference>
<dbReference type="NCBIfam" id="TIGR00078">
    <property type="entry name" value="nadC"/>
    <property type="match status" value="1"/>
</dbReference>
<dbReference type="InterPro" id="IPR022412">
    <property type="entry name" value="Quinolinate_PRibosylTrfase_N"/>
</dbReference>
<dbReference type="GO" id="GO:0004514">
    <property type="term" value="F:nicotinate-nucleotide diphosphorylase (carboxylating) activity"/>
    <property type="evidence" value="ECO:0007669"/>
    <property type="project" value="UniProtKB-EC"/>
</dbReference>
<dbReference type="GO" id="GO:0005737">
    <property type="term" value="C:cytoplasm"/>
    <property type="evidence" value="ECO:0007669"/>
    <property type="project" value="TreeGrafter"/>
</dbReference>
<dbReference type="InterPro" id="IPR027277">
    <property type="entry name" value="NadC/ModD"/>
</dbReference>
<dbReference type="InterPro" id="IPR036068">
    <property type="entry name" value="Nicotinate_pribotase-like_C"/>
</dbReference>
<dbReference type="Pfam" id="PF01729">
    <property type="entry name" value="QRPTase_C"/>
    <property type="match status" value="1"/>
</dbReference>
<dbReference type="Gene3D" id="3.90.1170.20">
    <property type="entry name" value="Quinolinate phosphoribosyl transferase, N-terminal domain"/>
    <property type="match status" value="1"/>
</dbReference>
<evidence type="ECO:0000256" key="3">
    <source>
        <dbReference type="ARBA" id="ARBA00022642"/>
    </source>
</evidence>
<dbReference type="InterPro" id="IPR013785">
    <property type="entry name" value="Aldolase_TIM"/>
</dbReference>
<comment type="catalytic activity">
    <reaction evidence="6">
        <text>nicotinate beta-D-ribonucleotide + CO2 + diphosphate = quinolinate + 5-phospho-alpha-D-ribose 1-diphosphate + 2 H(+)</text>
        <dbReference type="Rhea" id="RHEA:12733"/>
        <dbReference type="ChEBI" id="CHEBI:15378"/>
        <dbReference type="ChEBI" id="CHEBI:16526"/>
        <dbReference type="ChEBI" id="CHEBI:29959"/>
        <dbReference type="ChEBI" id="CHEBI:33019"/>
        <dbReference type="ChEBI" id="CHEBI:57502"/>
        <dbReference type="ChEBI" id="CHEBI:58017"/>
        <dbReference type="EC" id="2.4.2.19"/>
    </reaction>
</comment>
<dbReference type="RefSeq" id="XP_007512191.1">
    <property type="nucleotide sequence ID" value="XM_007512129.1"/>
</dbReference>
<dbReference type="STRING" id="41875.K8FHY3"/>
<protein>
    <recommendedName>
        <fullName evidence="6">Nicotinate-nucleotide pyrophosphorylase [carboxylating]</fullName>
        <ecNumber evidence="6">2.4.2.19</ecNumber>
    </recommendedName>
    <alternativeName>
        <fullName evidence="6">Quinolinate phosphoribosyltransferase [decarboxylating]</fullName>
    </alternativeName>
</protein>
<dbReference type="EMBL" id="FO082272">
    <property type="protein sequence ID" value="CCO66279.1"/>
    <property type="molecule type" value="Genomic_DNA"/>
</dbReference>
<dbReference type="InterPro" id="IPR004393">
    <property type="entry name" value="NadC"/>
</dbReference>
<accession>K8FHY3</accession>
<evidence type="ECO:0000313" key="10">
    <source>
        <dbReference type="Proteomes" id="UP000198341"/>
    </source>
</evidence>
<dbReference type="SUPFAM" id="SSF51690">
    <property type="entry name" value="Nicotinate/Quinolinate PRTase C-terminal domain-like"/>
    <property type="match status" value="1"/>
</dbReference>
<evidence type="ECO:0000313" key="9">
    <source>
        <dbReference type="EMBL" id="CCO66279.1"/>
    </source>
</evidence>
<feature type="domain" description="Quinolinate phosphoribosyl transferase C-terminal" evidence="7">
    <location>
        <begin position="149"/>
        <end position="327"/>
    </location>
</feature>
<dbReference type="EC" id="2.4.2.19" evidence="6"/>
<keyword evidence="4 6" id="KW-0328">Glycosyltransferase</keyword>
<evidence type="ECO:0000256" key="1">
    <source>
        <dbReference type="ARBA" id="ARBA00004893"/>
    </source>
</evidence>
<dbReference type="GO" id="GO:0034213">
    <property type="term" value="P:quinolinate catabolic process"/>
    <property type="evidence" value="ECO:0007669"/>
    <property type="project" value="TreeGrafter"/>
</dbReference>
<dbReference type="UniPathway" id="UPA00253">
    <property type="reaction ID" value="UER00331"/>
</dbReference>
<comment type="function">
    <text evidence="6">Involved in the catabolism of quinolinic acid (QA).</text>
</comment>
<comment type="similarity">
    <text evidence="2 6">Belongs to the NadC/ModD family.</text>
</comment>
<keyword evidence="5 6" id="KW-0808">Transferase</keyword>
<dbReference type="SUPFAM" id="SSF54675">
    <property type="entry name" value="Nicotinate/Quinolinate PRTase N-terminal domain-like"/>
    <property type="match status" value="1"/>
</dbReference>